<dbReference type="Pfam" id="PF04325">
    <property type="entry name" value="DUF465"/>
    <property type="match status" value="1"/>
</dbReference>
<dbReference type="Proteomes" id="UP000217311">
    <property type="component" value="Chromosome"/>
</dbReference>
<dbReference type="InterPro" id="IPR007420">
    <property type="entry name" value="DUF465"/>
</dbReference>
<reference evidence="2" key="3">
    <citation type="submission" date="2018-04" db="EMBL/GenBank/DDBJ databases">
        <title>Genome evolution observed in wild isolates of Caulobacter crescentus.</title>
        <authorList>
            <person name="Ely B."/>
            <person name="Wilson K."/>
            <person name="Scott D."/>
        </authorList>
    </citation>
    <scope>NUCLEOTIDE SEQUENCE</scope>
    <source>
        <strain evidence="2">CB13b1a</strain>
    </source>
</reference>
<evidence type="ECO:0000256" key="1">
    <source>
        <dbReference type="SAM" id="Coils"/>
    </source>
</evidence>
<dbReference type="Proteomes" id="UP000215616">
    <property type="component" value="Unassembled WGS sequence"/>
</dbReference>
<dbReference type="EMBL" id="CP023315">
    <property type="protein sequence ID" value="ATC33163.1"/>
    <property type="molecule type" value="Genomic_DNA"/>
</dbReference>
<organism evidence="3 4">
    <name type="scientific">Caulobacter vibrioides</name>
    <name type="common">Caulobacter crescentus</name>
    <dbReference type="NCBI Taxonomy" id="155892"/>
    <lineage>
        <taxon>Bacteria</taxon>
        <taxon>Pseudomonadati</taxon>
        <taxon>Pseudomonadota</taxon>
        <taxon>Alphaproteobacteria</taxon>
        <taxon>Caulobacterales</taxon>
        <taxon>Caulobacteraceae</taxon>
        <taxon>Caulobacter</taxon>
    </lineage>
</organism>
<protein>
    <submittedName>
        <fullName evidence="2">DUF465 domain-containing protein</fullName>
    </submittedName>
</protein>
<feature type="coiled-coil region" evidence="1">
    <location>
        <begin position="21"/>
        <end position="69"/>
    </location>
</feature>
<dbReference type="Gene3D" id="6.10.280.50">
    <property type="match status" value="1"/>
</dbReference>
<evidence type="ECO:0000313" key="4">
    <source>
        <dbReference type="Proteomes" id="UP000215616"/>
    </source>
</evidence>
<name>A0A258DDH1_CAUVI</name>
<dbReference type="RefSeq" id="WP_096052547.1">
    <property type="nucleotide sequence ID" value="NZ_CP023315.3"/>
</dbReference>
<proteinExistence type="predicted"/>
<evidence type="ECO:0000313" key="2">
    <source>
        <dbReference type="EMBL" id="ATC33163.1"/>
    </source>
</evidence>
<evidence type="ECO:0000313" key="3">
    <source>
        <dbReference type="EMBL" id="OYX05694.1"/>
    </source>
</evidence>
<reference evidence="5" key="2">
    <citation type="submission" date="2017-09" db="EMBL/GenBank/DDBJ databases">
        <title>Genome evolution observed in wild isolates of Caulobacter crescentus.</title>
        <authorList>
            <person name="Ely B."/>
            <person name="Wilson K."/>
            <person name="Scott D."/>
        </authorList>
    </citation>
    <scope>NUCLEOTIDE SEQUENCE [LARGE SCALE GENOMIC DNA]</scope>
    <source>
        <strain evidence="5">CB13b1a</strain>
    </source>
</reference>
<reference evidence="3 4" key="1">
    <citation type="submission" date="2017-03" db="EMBL/GenBank/DDBJ databases">
        <title>Lifting the veil on microbial sulfur biogeochemistry in mining wastewaters.</title>
        <authorList>
            <person name="Kantor R.S."/>
            <person name="Colenbrander Nelson T."/>
            <person name="Marshall S."/>
            <person name="Bennett D."/>
            <person name="Apte S."/>
            <person name="Camacho D."/>
            <person name="Thomas B.C."/>
            <person name="Warren L.A."/>
            <person name="Banfield J.F."/>
        </authorList>
    </citation>
    <scope>NUCLEOTIDE SEQUENCE [LARGE SCALE GENOMIC DNA]</scope>
    <source>
        <strain evidence="3">32-67-7</strain>
    </source>
</reference>
<dbReference type="AlphaFoldDB" id="A0A258DDH1"/>
<keyword evidence="1" id="KW-0175">Coiled coil</keyword>
<dbReference type="InterPro" id="IPR038444">
    <property type="entry name" value="DUF465_sf"/>
</dbReference>
<accession>A0A258DDH1</accession>
<sequence length="76" mass="8804">MTSMNDDDPSDDTDIAIERRLADLREDHKDLDDAIRALEDRFQPDMLQIARLKRKKLALKDEIGRLEDLLTPDIIA</sequence>
<dbReference type="EMBL" id="NCDQ01000025">
    <property type="protein sequence ID" value="OYX05694.1"/>
    <property type="molecule type" value="Genomic_DNA"/>
</dbReference>
<evidence type="ECO:0000313" key="5">
    <source>
        <dbReference type="Proteomes" id="UP000217311"/>
    </source>
</evidence>
<gene>
    <name evidence="3" type="ORF">B7Z12_02750</name>
    <name evidence="2" type="ORF">CA606_12975</name>
</gene>